<gene>
    <name evidence="3" type="ORF">BWR18_06185</name>
</gene>
<dbReference type="Gene3D" id="3.40.140.80">
    <property type="match status" value="1"/>
</dbReference>
<dbReference type="PANTHER" id="PTHR39962">
    <property type="entry name" value="BLL4848 PROTEIN"/>
    <property type="match status" value="1"/>
</dbReference>
<evidence type="ECO:0008006" key="5">
    <source>
        <dbReference type="Google" id="ProtNLM"/>
    </source>
</evidence>
<feature type="domain" description="LpxI N-terminal" evidence="2">
    <location>
        <begin position="2"/>
        <end position="125"/>
    </location>
</feature>
<dbReference type="Pfam" id="PF17930">
    <property type="entry name" value="LpxI_N"/>
    <property type="match status" value="1"/>
</dbReference>
<feature type="domain" description="LpxI C-terminal" evidence="1">
    <location>
        <begin position="128"/>
        <end position="186"/>
    </location>
</feature>
<keyword evidence="4" id="KW-1185">Reference proteome</keyword>
<evidence type="ECO:0000259" key="1">
    <source>
        <dbReference type="Pfam" id="PF06230"/>
    </source>
</evidence>
<dbReference type="Gene3D" id="3.40.50.20">
    <property type="match status" value="1"/>
</dbReference>
<accession>A0A1P8MTI2</accession>
<dbReference type="InterPro" id="IPR010415">
    <property type="entry name" value="LpxI_C"/>
</dbReference>
<evidence type="ECO:0000259" key="2">
    <source>
        <dbReference type="Pfam" id="PF17930"/>
    </source>
</evidence>
<sequence length="299" mass="31710">MLALVTGTGALPAVVAGAQSSPPLVCALEGYAPDGLQVDHWFRIETIGTLLHTLKQRGVTDVCLCGAIQRPGFNPLRLDARTMPLVPTIAKAVKAGEDAALRAVLGLFETRDMTVRGAHELVPDLLPPSGVLTQVRVPDDIDLQVQAAEEVSIEQGRVDEGQSCVIRSGQVIAREDARGTDAMLRGLLERPVKPMPPPGDDPFAAAMDFVGDMLDDAADWLSGPVAEARAQPGGGIFFKAPKPGQDRRIDLPTIGPDTARAAVAARLDGLVLEADGVMVLGRDEVVRVLDEAGLFLWVR</sequence>
<protein>
    <recommendedName>
        <fullName evidence="5">Phosphatidate cytidylyltransferase</fullName>
    </recommendedName>
</protein>
<dbReference type="InterPro" id="IPR053174">
    <property type="entry name" value="LpxI"/>
</dbReference>
<feature type="domain" description="LpxI C-terminal" evidence="1">
    <location>
        <begin position="231"/>
        <end position="297"/>
    </location>
</feature>
<dbReference type="Proteomes" id="UP000186336">
    <property type="component" value="Chromosome"/>
</dbReference>
<dbReference type="STRING" id="299262.BWR18_06185"/>
<dbReference type="OrthoDB" id="9789836at2"/>
<proteinExistence type="predicted"/>
<dbReference type="Pfam" id="PF06230">
    <property type="entry name" value="LpxI_C"/>
    <property type="match status" value="2"/>
</dbReference>
<dbReference type="EMBL" id="CP019312">
    <property type="protein sequence ID" value="APX11312.1"/>
    <property type="molecule type" value="Genomic_DNA"/>
</dbReference>
<dbReference type="AlphaFoldDB" id="A0A1P8MTI2"/>
<organism evidence="3 4">
    <name type="scientific">Tateyamaria omphalii</name>
    <dbReference type="NCBI Taxonomy" id="299262"/>
    <lineage>
        <taxon>Bacteria</taxon>
        <taxon>Pseudomonadati</taxon>
        <taxon>Pseudomonadota</taxon>
        <taxon>Alphaproteobacteria</taxon>
        <taxon>Rhodobacterales</taxon>
        <taxon>Roseobacteraceae</taxon>
        <taxon>Tateyamaria</taxon>
    </lineage>
</organism>
<evidence type="ECO:0000313" key="3">
    <source>
        <dbReference type="EMBL" id="APX11312.1"/>
    </source>
</evidence>
<dbReference type="InterPro" id="IPR043167">
    <property type="entry name" value="LpxI_C_sf"/>
</dbReference>
<evidence type="ECO:0000313" key="4">
    <source>
        <dbReference type="Proteomes" id="UP000186336"/>
    </source>
</evidence>
<reference evidence="3 4" key="1">
    <citation type="submission" date="2017-01" db="EMBL/GenBank/DDBJ databases">
        <title>Complete genome of Tateyamaria omphalii DOK1-4 isolated from seawater in Dokdo.</title>
        <authorList>
            <person name="Kim J.H."/>
            <person name="Chi W.-J."/>
        </authorList>
    </citation>
    <scope>NUCLEOTIDE SEQUENCE [LARGE SCALE GENOMIC DNA]</scope>
    <source>
        <strain evidence="3 4">DOK1-4</strain>
    </source>
</reference>
<dbReference type="PANTHER" id="PTHR39962:SF1">
    <property type="entry name" value="LPXI FAMILY PROTEIN"/>
    <property type="match status" value="1"/>
</dbReference>
<dbReference type="RefSeq" id="WP_076627175.1">
    <property type="nucleotide sequence ID" value="NZ_CP019312.1"/>
</dbReference>
<name>A0A1P8MTI2_9RHOB</name>
<dbReference type="InterPro" id="IPR041255">
    <property type="entry name" value="LpxI_N"/>
</dbReference>
<dbReference type="KEGG" id="tom:BWR18_06185"/>